<name>A0A937F7Z5_9BACT</name>
<feature type="binding site" evidence="6">
    <location>
        <begin position="9"/>
        <end position="14"/>
    </location>
    <ligand>
        <name>NADP(+)</name>
        <dbReference type="ChEBI" id="CHEBI:58349"/>
    </ligand>
</feature>
<comment type="catalytic activity">
    <reaction evidence="4">
        <text>L-proline + NADP(+) = (S)-1-pyrroline-5-carboxylate + NADPH + 2 H(+)</text>
        <dbReference type="Rhea" id="RHEA:14109"/>
        <dbReference type="ChEBI" id="CHEBI:15378"/>
        <dbReference type="ChEBI" id="CHEBI:17388"/>
        <dbReference type="ChEBI" id="CHEBI:57783"/>
        <dbReference type="ChEBI" id="CHEBI:58349"/>
        <dbReference type="ChEBI" id="CHEBI:60039"/>
        <dbReference type="EC" id="1.5.1.2"/>
    </reaction>
</comment>
<evidence type="ECO:0000256" key="1">
    <source>
        <dbReference type="ARBA" id="ARBA00005525"/>
    </source>
</evidence>
<keyword evidence="4" id="KW-0963">Cytoplasm</keyword>
<dbReference type="FunFam" id="1.10.3730.10:FF:000001">
    <property type="entry name" value="Pyrroline-5-carboxylate reductase"/>
    <property type="match status" value="1"/>
</dbReference>
<accession>A0A937F7Z5</accession>
<comment type="function">
    <text evidence="4">Catalyzes the reduction of 1-pyrroline-5-carboxylate (PCA) to L-proline.</text>
</comment>
<evidence type="ECO:0000313" key="9">
    <source>
        <dbReference type="EMBL" id="MBL3658127.1"/>
    </source>
</evidence>
<feature type="binding site" evidence="6">
    <location>
        <position position="57"/>
    </location>
    <ligand>
        <name>NADPH</name>
        <dbReference type="ChEBI" id="CHEBI:57783"/>
    </ligand>
</feature>
<dbReference type="Gene3D" id="1.10.3730.10">
    <property type="entry name" value="ProC C-terminal domain-like"/>
    <property type="match status" value="1"/>
</dbReference>
<dbReference type="GO" id="GO:0004735">
    <property type="term" value="F:pyrroline-5-carboxylate reductase activity"/>
    <property type="evidence" value="ECO:0007669"/>
    <property type="project" value="UniProtKB-UniRule"/>
</dbReference>
<comment type="pathway">
    <text evidence="4">Amino-acid biosynthesis; L-proline biosynthesis; L-proline from L-glutamate 5-semialdehyde: step 1/1.</text>
</comment>
<dbReference type="SUPFAM" id="SSF48179">
    <property type="entry name" value="6-phosphogluconate dehydrogenase C-terminal domain-like"/>
    <property type="match status" value="1"/>
</dbReference>
<keyword evidence="4" id="KW-0028">Amino-acid biosynthesis</keyword>
<dbReference type="RefSeq" id="WP_202245914.1">
    <property type="nucleotide sequence ID" value="NZ_JAESIY010000010.1"/>
</dbReference>
<dbReference type="NCBIfam" id="TIGR00112">
    <property type="entry name" value="proC"/>
    <property type="match status" value="1"/>
</dbReference>
<dbReference type="PANTHER" id="PTHR11645:SF0">
    <property type="entry name" value="PYRROLINE-5-CARBOXYLATE REDUCTASE 3"/>
    <property type="match status" value="1"/>
</dbReference>
<evidence type="ECO:0000259" key="8">
    <source>
        <dbReference type="Pfam" id="PF14748"/>
    </source>
</evidence>
<evidence type="ECO:0000256" key="5">
    <source>
        <dbReference type="NCBIfam" id="TIGR00112"/>
    </source>
</evidence>
<evidence type="ECO:0000313" key="10">
    <source>
        <dbReference type="Proteomes" id="UP000659388"/>
    </source>
</evidence>
<dbReference type="InterPro" id="IPR000304">
    <property type="entry name" value="Pyrroline-COOH_reductase"/>
</dbReference>
<dbReference type="PANTHER" id="PTHR11645">
    <property type="entry name" value="PYRROLINE-5-CARBOXYLATE REDUCTASE"/>
    <property type="match status" value="1"/>
</dbReference>
<feature type="domain" description="Pyrroline-5-carboxylate reductase catalytic N-terminal" evidence="7">
    <location>
        <begin position="6"/>
        <end position="97"/>
    </location>
</feature>
<proteinExistence type="inferred from homology"/>
<dbReference type="Pfam" id="PF03807">
    <property type="entry name" value="F420_oxidored"/>
    <property type="match status" value="1"/>
</dbReference>
<dbReference type="InterPro" id="IPR008927">
    <property type="entry name" value="6-PGluconate_DH-like_C_sf"/>
</dbReference>
<feature type="binding site" evidence="6">
    <location>
        <begin position="70"/>
        <end position="73"/>
    </location>
    <ligand>
        <name>NADP(+)</name>
        <dbReference type="ChEBI" id="CHEBI:58349"/>
    </ligand>
</feature>
<evidence type="ECO:0000256" key="3">
    <source>
        <dbReference type="ARBA" id="ARBA00023002"/>
    </source>
</evidence>
<evidence type="ECO:0000256" key="6">
    <source>
        <dbReference type="PIRSR" id="PIRSR000193-1"/>
    </source>
</evidence>
<comment type="caution">
    <text evidence="9">The sequence shown here is derived from an EMBL/GenBank/DDBJ whole genome shotgun (WGS) entry which is preliminary data.</text>
</comment>
<protein>
    <recommendedName>
        <fullName evidence="4 5">Pyrroline-5-carboxylate reductase</fullName>
        <shortName evidence="4">P5C reductase</shortName>
        <shortName evidence="4">P5CR</shortName>
        <ecNumber evidence="4 5">1.5.1.2</ecNumber>
    </recommendedName>
    <alternativeName>
        <fullName evidence="4">PCA reductase</fullName>
    </alternativeName>
</protein>
<dbReference type="EC" id="1.5.1.2" evidence="4 5"/>
<evidence type="ECO:0000259" key="7">
    <source>
        <dbReference type="Pfam" id="PF03807"/>
    </source>
</evidence>
<keyword evidence="10" id="KW-1185">Reference proteome</keyword>
<keyword evidence="3 4" id="KW-0560">Oxidoreductase</keyword>
<dbReference type="InterPro" id="IPR028939">
    <property type="entry name" value="P5C_Rdtase_cat_N"/>
</dbReference>
<dbReference type="InterPro" id="IPR036291">
    <property type="entry name" value="NAD(P)-bd_dom_sf"/>
</dbReference>
<evidence type="ECO:0000256" key="2">
    <source>
        <dbReference type="ARBA" id="ARBA00022857"/>
    </source>
</evidence>
<dbReference type="HAMAP" id="MF_01925">
    <property type="entry name" value="P5C_reductase"/>
    <property type="match status" value="1"/>
</dbReference>
<keyword evidence="4" id="KW-0641">Proline biosynthesis</keyword>
<comment type="catalytic activity">
    <reaction evidence="4">
        <text>L-proline + NAD(+) = (S)-1-pyrroline-5-carboxylate + NADH + 2 H(+)</text>
        <dbReference type="Rhea" id="RHEA:14105"/>
        <dbReference type="ChEBI" id="CHEBI:15378"/>
        <dbReference type="ChEBI" id="CHEBI:17388"/>
        <dbReference type="ChEBI" id="CHEBI:57540"/>
        <dbReference type="ChEBI" id="CHEBI:57945"/>
        <dbReference type="ChEBI" id="CHEBI:60039"/>
        <dbReference type="EC" id="1.5.1.2"/>
    </reaction>
</comment>
<dbReference type="PIRSF" id="PIRSF000193">
    <property type="entry name" value="Pyrrol-5-carb_rd"/>
    <property type="match status" value="1"/>
</dbReference>
<comment type="similarity">
    <text evidence="1 4">Belongs to the pyrroline-5-carboxylate reductase family.</text>
</comment>
<dbReference type="SUPFAM" id="SSF51735">
    <property type="entry name" value="NAD(P)-binding Rossmann-fold domains"/>
    <property type="match status" value="1"/>
</dbReference>
<keyword evidence="2 4" id="KW-0521">NADP</keyword>
<gene>
    <name evidence="4 9" type="primary">proC</name>
    <name evidence="9" type="ORF">JL102_18390</name>
</gene>
<dbReference type="Gene3D" id="3.40.50.720">
    <property type="entry name" value="NAD(P)-binding Rossmann-like Domain"/>
    <property type="match status" value="1"/>
</dbReference>
<dbReference type="Pfam" id="PF14748">
    <property type="entry name" value="P5CR_dimer"/>
    <property type="match status" value="1"/>
</dbReference>
<dbReference type="EMBL" id="JAESIY010000010">
    <property type="protein sequence ID" value="MBL3658127.1"/>
    <property type="molecule type" value="Genomic_DNA"/>
</dbReference>
<dbReference type="GO" id="GO:0005737">
    <property type="term" value="C:cytoplasm"/>
    <property type="evidence" value="ECO:0007669"/>
    <property type="project" value="UniProtKB-SubCell"/>
</dbReference>
<sequence>MQKQSIAILGAGNLGLAIYKGLETGGLLENNQAILTRRDTNAIKNVSHPATTITSDNRKAVEDADIIIFAVQPKQLKDVIDEVKPAIHQDKHTLISVITAVSTEEIEEMIGFDLPIIRAMPNTAIAVGQSMTCIACNKAGKSKLDAVQTIFNCVGKTMVIEENLMQAATVVCASGIAFWMRFIRATTQGGVQLGFDAEDAQKIAVQACLGAASLLNNSESHPEQEIDKVTTPQGCTIAGLNEMEHNGLSSALIKGLVTSYDRINKMKKS</sequence>
<dbReference type="GO" id="GO:0055129">
    <property type="term" value="P:L-proline biosynthetic process"/>
    <property type="evidence" value="ECO:0007669"/>
    <property type="project" value="UniProtKB-UniRule"/>
</dbReference>
<dbReference type="InterPro" id="IPR029036">
    <property type="entry name" value="P5CR_dimer"/>
</dbReference>
<dbReference type="Proteomes" id="UP000659388">
    <property type="component" value="Unassembled WGS sequence"/>
</dbReference>
<feature type="domain" description="Pyrroline-5-carboxylate reductase dimerisation" evidence="8">
    <location>
        <begin position="162"/>
        <end position="266"/>
    </location>
</feature>
<evidence type="ECO:0000256" key="4">
    <source>
        <dbReference type="HAMAP-Rule" id="MF_01925"/>
    </source>
</evidence>
<reference evidence="9" key="1">
    <citation type="submission" date="2021-01" db="EMBL/GenBank/DDBJ databases">
        <title>Fulvivirga kasyanovii gen. nov., sp nov., a novel member of the phylum Bacteroidetes isolated from seawater in a mussel farm.</title>
        <authorList>
            <person name="Zhao L.-H."/>
            <person name="Wang Z.-J."/>
        </authorList>
    </citation>
    <scope>NUCLEOTIDE SEQUENCE</scope>
    <source>
        <strain evidence="9">2943</strain>
    </source>
</reference>
<comment type="subcellular location">
    <subcellularLocation>
        <location evidence="4">Cytoplasm</location>
    </subcellularLocation>
</comment>
<organism evidence="9 10">
    <name type="scientific">Fulvivirga sediminis</name>
    <dbReference type="NCBI Taxonomy" id="2803949"/>
    <lineage>
        <taxon>Bacteria</taxon>
        <taxon>Pseudomonadati</taxon>
        <taxon>Bacteroidota</taxon>
        <taxon>Cytophagia</taxon>
        <taxon>Cytophagales</taxon>
        <taxon>Fulvivirgaceae</taxon>
        <taxon>Fulvivirga</taxon>
    </lineage>
</organism>
<dbReference type="AlphaFoldDB" id="A0A937F7Z5"/>